<evidence type="ECO:0000256" key="2">
    <source>
        <dbReference type="ARBA" id="ARBA00022857"/>
    </source>
</evidence>
<evidence type="ECO:0008006" key="7">
    <source>
        <dbReference type="Google" id="ProtNLM"/>
    </source>
</evidence>
<dbReference type="PRINTS" id="PR00080">
    <property type="entry name" value="SDRFAMILY"/>
</dbReference>
<comment type="similarity">
    <text evidence="1 4">Belongs to the short-chain dehydrogenases/reductases (SDR) family.</text>
</comment>
<keyword evidence="2" id="KW-0521">NADP</keyword>
<proteinExistence type="inferred from homology"/>
<dbReference type="GO" id="GO:0016491">
    <property type="term" value="F:oxidoreductase activity"/>
    <property type="evidence" value="ECO:0007669"/>
    <property type="project" value="UniProtKB-KW"/>
</dbReference>
<gene>
    <name evidence="5" type="ORF">EIP91_004649</name>
</gene>
<sequence>MSSQQQPKVWFVTGSSTGLGRCLVEYLLSKSEIVVATLRKPEVLNDLKAKYPTTQLLILRLDVANRTEVDAAFEKVKVAFGHLDVVVNNAGRAMLSEVEGFQRKMPALCLTPGVGGRLFNISSVSGLHPSPETAFYSASKFALEALTQSLAAELDPEWKIKVTIIEPGTFETEVFGNGIDVPIHPKYNKPGLPAVVFRDYLAKRKVGSAGDPVKAVAKFYELAQLPEPPMRLALGKDAIYMGRAHIANLTKDLDAMESWSEDLGFDAKH</sequence>
<keyword evidence="6" id="KW-1185">Reference proteome</keyword>
<dbReference type="PANTHER" id="PTHR43976">
    <property type="entry name" value="SHORT CHAIN DEHYDROGENASE"/>
    <property type="match status" value="1"/>
</dbReference>
<accession>A0A4R0RWD7</accession>
<organism evidence="5 6">
    <name type="scientific">Steccherinum ochraceum</name>
    <dbReference type="NCBI Taxonomy" id="92696"/>
    <lineage>
        <taxon>Eukaryota</taxon>
        <taxon>Fungi</taxon>
        <taxon>Dikarya</taxon>
        <taxon>Basidiomycota</taxon>
        <taxon>Agaricomycotina</taxon>
        <taxon>Agaricomycetes</taxon>
        <taxon>Polyporales</taxon>
        <taxon>Steccherinaceae</taxon>
        <taxon>Steccherinum</taxon>
    </lineage>
</organism>
<dbReference type="SUPFAM" id="SSF51735">
    <property type="entry name" value="NAD(P)-binding Rossmann-fold domains"/>
    <property type="match status" value="1"/>
</dbReference>
<dbReference type="InterPro" id="IPR002347">
    <property type="entry name" value="SDR_fam"/>
</dbReference>
<dbReference type="InterPro" id="IPR051911">
    <property type="entry name" value="SDR_oxidoreductase"/>
</dbReference>
<dbReference type="OrthoDB" id="1274115at2759"/>
<dbReference type="Pfam" id="PF00106">
    <property type="entry name" value="adh_short"/>
    <property type="match status" value="2"/>
</dbReference>
<name>A0A4R0RWD7_9APHY</name>
<dbReference type="PROSITE" id="PS00061">
    <property type="entry name" value="ADH_SHORT"/>
    <property type="match status" value="1"/>
</dbReference>
<dbReference type="PANTHER" id="PTHR43976:SF16">
    <property type="entry name" value="SHORT-CHAIN DEHYDROGENASE_REDUCTASE FAMILY PROTEIN"/>
    <property type="match status" value="1"/>
</dbReference>
<evidence type="ECO:0000313" key="5">
    <source>
        <dbReference type="EMBL" id="TCD70179.1"/>
    </source>
</evidence>
<comment type="caution">
    <text evidence="5">The sequence shown here is derived from an EMBL/GenBank/DDBJ whole genome shotgun (WGS) entry which is preliminary data.</text>
</comment>
<evidence type="ECO:0000313" key="6">
    <source>
        <dbReference type="Proteomes" id="UP000292702"/>
    </source>
</evidence>
<dbReference type="InterPro" id="IPR036291">
    <property type="entry name" value="NAD(P)-bd_dom_sf"/>
</dbReference>
<dbReference type="InterPro" id="IPR020904">
    <property type="entry name" value="Sc_DH/Rdtase_CS"/>
</dbReference>
<dbReference type="Proteomes" id="UP000292702">
    <property type="component" value="Unassembled WGS sequence"/>
</dbReference>
<dbReference type="Gene3D" id="3.40.50.720">
    <property type="entry name" value="NAD(P)-binding Rossmann-like Domain"/>
    <property type="match status" value="1"/>
</dbReference>
<evidence type="ECO:0000256" key="1">
    <source>
        <dbReference type="ARBA" id="ARBA00006484"/>
    </source>
</evidence>
<dbReference type="PRINTS" id="PR00081">
    <property type="entry name" value="GDHRDH"/>
</dbReference>
<dbReference type="STRING" id="92696.A0A4R0RWD7"/>
<evidence type="ECO:0000256" key="3">
    <source>
        <dbReference type="ARBA" id="ARBA00023002"/>
    </source>
</evidence>
<keyword evidence="3" id="KW-0560">Oxidoreductase</keyword>
<dbReference type="AlphaFoldDB" id="A0A4R0RWD7"/>
<protein>
    <recommendedName>
        <fullName evidence="7">NAD(P)-binding protein</fullName>
    </recommendedName>
</protein>
<reference evidence="5 6" key="1">
    <citation type="submission" date="2018-11" db="EMBL/GenBank/DDBJ databases">
        <title>Genome assembly of Steccherinum ochraceum LE-BIN_3174, the white-rot fungus of the Steccherinaceae family (The Residual Polyporoid clade, Polyporales, Basidiomycota).</title>
        <authorList>
            <person name="Fedorova T.V."/>
            <person name="Glazunova O.A."/>
            <person name="Landesman E.O."/>
            <person name="Moiseenko K.V."/>
            <person name="Psurtseva N.V."/>
            <person name="Savinova O.S."/>
            <person name="Shakhova N.V."/>
            <person name="Tyazhelova T.V."/>
            <person name="Vasina D.V."/>
        </authorList>
    </citation>
    <scope>NUCLEOTIDE SEQUENCE [LARGE SCALE GENOMIC DNA]</scope>
    <source>
        <strain evidence="5 6">LE-BIN_3174</strain>
    </source>
</reference>
<dbReference type="EMBL" id="RWJN01000026">
    <property type="protein sequence ID" value="TCD70179.1"/>
    <property type="molecule type" value="Genomic_DNA"/>
</dbReference>
<evidence type="ECO:0000256" key="4">
    <source>
        <dbReference type="RuleBase" id="RU000363"/>
    </source>
</evidence>